<dbReference type="Proteomes" id="UP000316706">
    <property type="component" value="Unassembled WGS sequence"/>
</dbReference>
<dbReference type="OrthoDB" id="5111283at2"/>
<dbReference type="InterPro" id="IPR050923">
    <property type="entry name" value="Cell_Proc_Reg/RNA_Proc"/>
</dbReference>
<keyword evidence="1" id="KW-0597">Phosphoprotein</keyword>
<organism evidence="4 5">
    <name type="scientific">Actinomadura hallensis</name>
    <dbReference type="NCBI Taxonomy" id="337895"/>
    <lineage>
        <taxon>Bacteria</taxon>
        <taxon>Bacillati</taxon>
        <taxon>Actinomycetota</taxon>
        <taxon>Actinomycetes</taxon>
        <taxon>Streptosporangiales</taxon>
        <taxon>Thermomonosporaceae</taxon>
        <taxon>Actinomadura</taxon>
    </lineage>
</organism>
<dbReference type="RefSeq" id="WP_141965649.1">
    <property type="nucleotide sequence ID" value="NZ_VFPO01000001.1"/>
</dbReference>
<dbReference type="CDD" id="cd00060">
    <property type="entry name" value="FHA"/>
    <property type="match status" value="1"/>
</dbReference>
<dbReference type="EMBL" id="VFPO01000001">
    <property type="protein sequence ID" value="TQM66533.1"/>
    <property type="molecule type" value="Genomic_DNA"/>
</dbReference>
<sequence>MPVCPNGHTSRSADYCDVCGGAMTGPPRAAAPPAADRDPAPGPGGDPGGDDACPQCGTPRSGRFCEVDGYDFETGAAHTARLAAARAATRQRPFVPPRRRGGPHPPGPAALIVADRAYFDTVMAQMGPDAARLTFPPYCPERRVPLIGDQIRIGRRSTSRAILPEIDLSAPPEDPGVSHLHAVLLAQPDGGWHLVDPGSTNGTTLNGGTEPIEVNRPVPVTDGDRVHVGAWTTITLLLQEGPP</sequence>
<accession>A0A543I7F7</accession>
<dbReference type="PROSITE" id="PS50006">
    <property type="entry name" value="FHA_DOMAIN"/>
    <property type="match status" value="1"/>
</dbReference>
<dbReference type="Pfam" id="PF00498">
    <property type="entry name" value="FHA"/>
    <property type="match status" value="1"/>
</dbReference>
<comment type="caution">
    <text evidence="4">The sequence shown here is derived from an EMBL/GenBank/DDBJ whole genome shotgun (WGS) entry which is preliminary data.</text>
</comment>
<evidence type="ECO:0000256" key="1">
    <source>
        <dbReference type="ARBA" id="ARBA00022553"/>
    </source>
</evidence>
<evidence type="ECO:0000256" key="2">
    <source>
        <dbReference type="SAM" id="MobiDB-lite"/>
    </source>
</evidence>
<dbReference type="AlphaFoldDB" id="A0A543I7F7"/>
<dbReference type="SMART" id="SM00240">
    <property type="entry name" value="FHA"/>
    <property type="match status" value="1"/>
</dbReference>
<dbReference type="PANTHER" id="PTHR23308">
    <property type="entry name" value="NUCLEAR INHIBITOR OF PROTEIN PHOSPHATASE-1"/>
    <property type="match status" value="1"/>
</dbReference>
<dbReference type="InterPro" id="IPR008984">
    <property type="entry name" value="SMAD_FHA_dom_sf"/>
</dbReference>
<evidence type="ECO:0000259" key="3">
    <source>
        <dbReference type="PROSITE" id="PS50006"/>
    </source>
</evidence>
<evidence type="ECO:0000313" key="4">
    <source>
        <dbReference type="EMBL" id="TQM66533.1"/>
    </source>
</evidence>
<gene>
    <name evidence="4" type="ORF">FHX41_0111</name>
</gene>
<reference evidence="4 5" key="1">
    <citation type="submission" date="2019-06" db="EMBL/GenBank/DDBJ databases">
        <title>Sequencing the genomes of 1000 actinobacteria strains.</title>
        <authorList>
            <person name="Klenk H.-P."/>
        </authorList>
    </citation>
    <scope>NUCLEOTIDE SEQUENCE [LARGE SCALE GENOMIC DNA]</scope>
    <source>
        <strain evidence="4 5">DSM 45043</strain>
    </source>
</reference>
<feature type="domain" description="FHA" evidence="3">
    <location>
        <begin position="151"/>
        <end position="210"/>
    </location>
</feature>
<protein>
    <submittedName>
        <fullName evidence="4">PSer/pThr/pTyr-binding forkhead associated (FHA) protein</fullName>
    </submittedName>
</protein>
<dbReference type="Gene3D" id="2.60.200.20">
    <property type="match status" value="1"/>
</dbReference>
<feature type="region of interest" description="Disordered" evidence="2">
    <location>
        <begin position="87"/>
        <end position="106"/>
    </location>
</feature>
<keyword evidence="5" id="KW-1185">Reference proteome</keyword>
<dbReference type="InterPro" id="IPR000253">
    <property type="entry name" value="FHA_dom"/>
</dbReference>
<evidence type="ECO:0000313" key="5">
    <source>
        <dbReference type="Proteomes" id="UP000316706"/>
    </source>
</evidence>
<proteinExistence type="predicted"/>
<name>A0A543I7F7_9ACTN</name>
<feature type="region of interest" description="Disordered" evidence="2">
    <location>
        <begin position="27"/>
        <end position="55"/>
    </location>
</feature>
<dbReference type="SUPFAM" id="SSF49879">
    <property type="entry name" value="SMAD/FHA domain"/>
    <property type="match status" value="1"/>
</dbReference>